<proteinExistence type="predicted"/>
<dbReference type="Proteomes" id="UP000253208">
    <property type="component" value="Unassembled WGS sequence"/>
</dbReference>
<dbReference type="EMBL" id="PSQG01000015">
    <property type="protein sequence ID" value="RCH43210.1"/>
    <property type="molecule type" value="Genomic_DNA"/>
</dbReference>
<name>A0A367FXM6_9FIRM</name>
<gene>
    <name evidence="1" type="ORF">C4886_11010</name>
</gene>
<dbReference type="SUPFAM" id="SSF47413">
    <property type="entry name" value="lambda repressor-like DNA-binding domains"/>
    <property type="match status" value="1"/>
</dbReference>
<dbReference type="InterPro" id="IPR010982">
    <property type="entry name" value="Lambda_DNA-bd_dom_sf"/>
</dbReference>
<reference evidence="1 2" key="1">
    <citation type="submission" date="2018-02" db="EMBL/GenBank/DDBJ databases">
        <title>Complete genome sequencing of Faecalibacterium prausnitzii strains isolated from the human gut.</title>
        <authorList>
            <person name="Fitzgerald B.C."/>
            <person name="Shkoporov A.N."/>
            <person name="Ross P.R."/>
            <person name="Hill C."/>
        </authorList>
    </citation>
    <scope>NUCLEOTIDE SEQUENCE [LARGE SCALE GENOMIC DNA]</scope>
    <source>
        <strain evidence="1 2">APC942/31-1</strain>
    </source>
</reference>
<dbReference type="AlphaFoldDB" id="A0A367FXM6"/>
<dbReference type="RefSeq" id="WP_022119794.1">
    <property type="nucleotide sequence ID" value="NZ_PSQG01000015.1"/>
</dbReference>
<evidence type="ECO:0000313" key="1">
    <source>
        <dbReference type="EMBL" id="RCH43210.1"/>
    </source>
</evidence>
<comment type="caution">
    <text evidence="1">The sequence shown here is derived from an EMBL/GenBank/DDBJ whole genome shotgun (WGS) entry which is preliminary data.</text>
</comment>
<evidence type="ECO:0000313" key="2">
    <source>
        <dbReference type="Proteomes" id="UP000253208"/>
    </source>
</evidence>
<sequence length="72" mass="8118">MDMNTAEKIRFLAGRRNMTMGDLAEGTNQTRQNFSNKMTRCNFKESELAEIAGVLGCELKIVFVDKQTGDEI</sequence>
<organism evidence="1 2">
    <name type="scientific">Blautia obeum</name>
    <dbReference type="NCBI Taxonomy" id="40520"/>
    <lineage>
        <taxon>Bacteria</taxon>
        <taxon>Bacillati</taxon>
        <taxon>Bacillota</taxon>
        <taxon>Clostridia</taxon>
        <taxon>Lachnospirales</taxon>
        <taxon>Lachnospiraceae</taxon>
        <taxon>Blautia</taxon>
    </lineage>
</organism>
<accession>A0A367FXM6</accession>
<protein>
    <submittedName>
        <fullName evidence="1">XRE family transcriptional regulator</fullName>
    </submittedName>
</protein>
<dbReference type="GO" id="GO:0003677">
    <property type="term" value="F:DNA binding"/>
    <property type="evidence" value="ECO:0007669"/>
    <property type="project" value="InterPro"/>
</dbReference>